<dbReference type="AlphaFoldDB" id="A0A062XUU7"/>
<organism evidence="3 4">
    <name type="scientific">Thermoanaerobaculum aquaticum</name>
    <dbReference type="NCBI Taxonomy" id="1312852"/>
    <lineage>
        <taxon>Bacteria</taxon>
        <taxon>Pseudomonadati</taxon>
        <taxon>Acidobacteriota</taxon>
        <taxon>Thermoanaerobaculia</taxon>
        <taxon>Thermoanaerobaculales</taxon>
        <taxon>Thermoanaerobaculaceae</taxon>
        <taxon>Thermoanaerobaculum</taxon>
    </lineage>
</organism>
<dbReference type="EMBL" id="JMFG01000027">
    <property type="protein sequence ID" value="KDA53164.1"/>
    <property type="molecule type" value="Genomic_DNA"/>
</dbReference>
<name>A0A062XUU7_9BACT</name>
<dbReference type="Proteomes" id="UP000027284">
    <property type="component" value="Unassembled WGS sequence"/>
</dbReference>
<gene>
    <name evidence="3" type="ORF">EG19_07250</name>
</gene>
<sequence length="302" mass="33185">MKRMWVACLFSFLLAGNALAQDPGSAIAAAEAAKSRFESLLADPQMERLFAAAPALRKARQQADAKLALAYDTLSLARSPWDRAAAREHAIAARIAFEKLEAELRRRWEKAQAILAEQDQIRREEAEARALRAETRTLAEKAKELLARPAPSDPEVLETRGAVGRALKAYEQLSADASPDAVRLVRDMLAQANRSLERLLSAPPSPEAHPAPEKLQRAVAAFLAGDYQRTVDLLAIPELGDPEATRIAYLLRGAAYFSLWVESGEKDQTLYQQALTDVRECQKLGGAPAAKGFSPRFLALFR</sequence>
<evidence type="ECO:0000256" key="1">
    <source>
        <dbReference type="SAM" id="Coils"/>
    </source>
</evidence>
<dbReference type="RefSeq" id="WP_038050096.1">
    <property type="nucleotide sequence ID" value="NZ_JMFG01000027.1"/>
</dbReference>
<feature type="chain" id="PRO_5001616475" evidence="2">
    <location>
        <begin position="21"/>
        <end position="302"/>
    </location>
</feature>
<keyword evidence="4" id="KW-1185">Reference proteome</keyword>
<protein>
    <submittedName>
        <fullName evidence="3">Uncharacterized protein</fullName>
    </submittedName>
</protein>
<keyword evidence="2" id="KW-0732">Signal</keyword>
<accession>A0A062XUU7</accession>
<keyword evidence="1" id="KW-0175">Coiled coil</keyword>
<evidence type="ECO:0000313" key="3">
    <source>
        <dbReference type="EMBL" id="KDA53164.1"/>
    </source>
</evidence>
<proteinExistence type="predicted"/>
<evidence type="ECO:0000313" key="4">
    <source>
        <dbReference type="Proteomes" id="UP000027284"/>
    </source>
</evidence>
<comment type="caution">
    <text evidence="3">The sequence shown here is derived from an EMBL/GenBank/DDBJ whole genome shotgun (WGS) entry which is preliminary data.</text>
</comment>
<reference evidence="3 4" key="1">
    <citation type="submission" date="2014-04" db="EMBL/GenBank/DDBJ databases">
        <title>The Genome Sequence of Thermoanaerobaculum aquaticum MP-01, The First Cultivated Group 23 Acidobacterium.</title>
        <authorList>
            <person name="Stamps B.W."/>
            <person name="Losey N.A."/>
            <person name="Lawson P.A."/>
            <person name="Stevenson B.S."/>
        </authorList>
    </citation>
    <scope>NUCLEOTIDE SEQUENCE [LARGE SCALE GENOMIC DNA]</scope>
    <source>
        <strain evidence="3 4">MP-01</strain>
    </source>
</reference>
<feature type="coiled-coil region" evidence="1">
    <location>
        <begin position="114"/>
        <end position="148"/>
    </location>
</feature>
<evidence type="ECO:0000256" key="2">
    <source>
        <dbReference type="SAM" id="SignalP"/>
    </source>
</evidence>
<dbReference type="STRING" id="1312852.EG19_07250"/>
<feature type="signal peptide" evidence="2">
    <location>
        <begin position="1"/>
        <end position="20"/>
    </location>
</feature>